<dbReference type="OrthoDB" id="2415345at2759"/>
<reference evidence="1" key="1">
    <citation type="submission" date="2021-06" db="EMBL/GenBank/DDBJ databases">
        <title>Genome Sequence of Mortierella hyaline Strain SCG-10, a Cold-Adapted, Nitrate-Reducing Fungus Isolated from Soil in Minnesota, USA.</title>
        <authorList>
            <person name="Aldossari N."/>
        </authorList>
    </citation>
    <scope>NUCLEOTIDE SEQUENCE</scope>
    <source>
        <strain evidence="1">SCG-10</strain>
    </source>
</reference>
<evidence type="ECO:0000313" key="1">
    <source>
        <dbReference type="EMBL" id="KAG9062499.1"/>
    </source>
</evidence>
<protein>
    <submittedName>
        <fullName evidence="1">Uncharacterized protein</fullName>
    </submittedName>
</protein>
<comment type="caution">
    <text evidence="1">The sequence shown here is derived from an EMBL/GenBank/DDBJ whole genome shotgun (WGS) entry which is preliminary data.</text>
</comment>
<accession>A0A9P8BN85</accession>
<name>A0A9P8BN85_9FUNG</name>
<proteinExistence type="predicted"/>
<sequence length="180" mass="20024">MLDARKPKTRATHTLTATSLHINLTRCSLPPIPINDANDPASHCLGLNQPFHASFEYGQGSRAYTNSVSLSTISLTPPTETLNFEGAFENLFKLAKFDPTALALCKDIDLPMVPPFHAGLLSYLLRLEALGRLDDWPCLFGQGNSFVLHLIDKMQGRVVFPEDSENEKVIWDKRRNETSA</sequence>
<dbReference type="Proteomes" id="UP000707451">
    <property type="component" value="Unassembled WGS sequence"/>
</dbReference>
<gene>
    <name evidence="1" type="ORF">KI688_005414</name>
</gene>
<organism evidence="1 2">
    <name type="scientific">Linnemannia hyalina</name>
    <dbReference type="NCBI Taxonomy" id="64524"/>
    <lineage>
        <taxon>Eukaryota</taxon>
        <taxon>Fungi</taxon>
        <taxon>Fungi incertae sedis</taxon>
        <taxon>Mucoromycota</taxon>
        <taxon>Mortierellomycotina</taxon>
        <taxon>Mortierellomycetes</taxon>
        <taxon>Mortierellales</taxon>
        <taxon>Mortierellaceae</taxon>
        <taxon>Linnemannia</taxon>
    </lineage>
</organism>
<dbReference type="EMBL" id="JAHRHY010000019">
    <property type="protein sequence ID" value="KAG9062499.1"/>
    <property type="molecule type" value="Genomic_DNA"/>
</dbReference>
<dbReference type="AlphaFoldDB" id="A0A9P8BN85"/>
<evidence type="ECO:0000313" key="2">
    <source>
        <dbReference type="Proteomes" id="UP000707451"/>
    </source>
</evidence>
<keyword evidence="2" id="KW-1185">Reference proteome</keyword>